<comment type="subcellular location">
    <subcellularLocation>
        <location evidence="1 9">Cell inner membrane</location>
        <topology evidence="1 9">Multi-pass membrane protein</topology>
    </subcellularLocation>
</comment>
<evidence type="ECO:0000256" key="9">
    <source>
        <dbReference type="RuleBase" id="RU369079"/>
    </source>
</evidence>
<organism evidence="11 12">
    <name type="scientific">Zobellella taiwanensis</name>
    <dbReference type="NCBI Taxonomy" id="347535"/>
    <lineage>
        <taxon>Bacteria</taxon>
        <taxon>Pseudomonadati</taxon>
        <taxon>Pseudomonadota</taxon>
        <taxon>Gammaproteobacteria</taxon>
        <taxon>Aeromonadales</taxon>
        <taxon>Aeromonadaceae</taxon>
        <taxon>Zobellella</taxon>
    </lineage>
</organism>
<keyword evidence="12" id="KW-1185">Reference proteome</keyword>
<name>A0A2P7R265_9GAMM</name>
<feature type="transmembrane region" description="Helical" evidence="9">
    <location>
        <begin position="71"/>
        <end position="92"/>
    </location>
</feature>
<dbReference type="EMBL" id="PXYH01000008">
    <property type="protein sequence ID" value="PSJ44302.1"/>
    <property type="molecule type" value="Genomic_DNA"/>
</dbReference>
<dbReference type="GO" id="GO:0022857">
    <property type="term" value="F:transmembrane transporter activity"/>
    <property type="evidence" value="ECO:0007669"/>
    <property type="project" value="UniProtKB-UniRule"/>
</dbReference>
<accession>A0A2P7R265</accession>
<evidence type="ECO:0000256" key="5">
    <source>
        <dbReference type="ARBA" id="ARBA00022692"/>
    </source>
</evidence>
<keyword evidence="3" id="KW-1003">Cell membrane</keyword>
<dbReference type="PANTHER" id="PTHR35011:SF2">
    <property type="entry name" value="2,3-DIKETO-L-GULONATE TRAP TRANSPORTER SMALL PERMEASE PROTEIN YIAM"/>
    <property type="match status" value="1"/>
</dbReference>
<dbReference type="Pfam" id="PF04290">
    <property type="entry name" value="DctQ"/>
    <property type="match status" value="1"/>
</dbReference>
<evidence type="ECO:0000256" key="6">
    <source>
        <dbReference type="ARBA" id="ARBA00022989"/>
    </source>
</evidence>
<keyword evidence="4 9" id="KW-0997">Cell inner membrane</keyword>
<proteinExistence type="inferred from homology"/>
<feature type="domain" description="Tripartite ATP-independent periplasmic transporters DctQ component" evidence="10">
    <location>
        <begin position="8"/>
        <end position="133"/>
    </location>
</feature>
<dbReference type="Proteomes" id="UP000242181">
    <property type="component" value="Unassembled WGS sequence"/>
</dbReference>
<dbReference type="InterPro" id="IPR055348">
    <property type="entry name" value="DctQ"/>
</dbReference>
<comment type="caution">
    <text evidence="9">Lacks conserved residue(s) required for the propagation of feature annotation.</text>
</comment>
<evidence type="ECO:0000256" key="3">
    <source>
        <dbReference type="ARBA" id="ARBA00022475"/>
    </source>
</evidence>
<dbReference type="GO" id="GO:0005886">
    <property type="term" value="C:plasma membrane"/>
    <property type="evidence" value="ECO:0007669"/>
    <property type="project" value="UniProtKB-SubCell"/>
</dbReference>
<feature type="transmembrane region" description="Helical" evidence="9">
    <location>
        <begin position="112"/>
        <end position="133"/>
    </location>
</feature>
<dbReference type="PANTHER" id="PTHR35011">
    <property type="entry name" value="2,3-DIKETO-L-GULONATE TRAP TRANSPORTER SMALL PERMEASE PROTEIN YIAM"/>
    <property type="match status" value="1"/>
</dbReference>
<comment type="function">
    <text evidence="9">Part of the tripartite ATP-independent periplasmic (TRAP) transport system.</text>
</comment>
<keyword evidence="5 9" id="KW-0812">Transmembrane</keyword>
<evidence type="ECO:0000256" key="7">
    <source>
        <dbReference type="ARBA" id="ARBA00023136"/>
    </source>
</evidence>
<dbReference type="OrthoDB" id="9791324at2"/>
<evidence type="ECO:0000256" key="4">
    <source>
        <dbReference type="ARBA" id="ARBA00022519"/>
    </source>
</evidence>
<gene>
    <name evidence="11" type="ORF">C7I36_07335</name>
</gene>
<sequence>MVFALVTLIILVFTNVILRYGFNSGISISVELSRFLFVWITFVGAVCALLRQQHLVVTTLTERLPPPVQAVLTRLVTLAMLGCSIMLMIGSYKQAVLNWNNLSPISGIPVGVFYAAGLFTGIMMSIVLGYRLIIPATPCPTQPEVE</sequence>
<dbReference type="GO" id="GO:0015740">
    <property type="term" value="P:C4-dicarboxylate transport"/>
    <property type="evidence" value="ECO:0007669"/>
    <property type="project" value="TreeGrafter"/>
</dbReference>
<keyword evidence="6 9" id="KW-1133">Transmembrane helix</keyword>
<comment type="caution">
    <text evidence="11">The sequence shown here is derived from an EMBL/GenBank/DDBJ whole genome shotgun (WGS) entry which is preliminary data.</text>
</comment>
<feature type="transmembrane region" description="Helical" evidence="9">
    <location>
        <begin position="34"/>
        <end position="50"/>
    </location>
</feature>
<protein>
    <recommendedName>
        <fullName evidence="9">TRAP transporter small permease protein</fullName>
    </recommendedName>
</protein>
<evidence type="ECO:0000256" key="8">
    <source>
        <dbReference type="ARBA" id="ARBA00038436"/>
    </source>
</evidence>
<comment type="subunit">
    <text evidence="9">The complex comprises the extracytoplasmic solute receptor protein and the two transmembrane proteins.</text>
</comment>
<evidence type="ECO:0000256" key="2">
    <source>
        <dbReference type="ARBA" id="ARBA00022448"/>
    </source>
</evidence>
<reference evidence="11 12" key="1">
    <citation type="submission" date="2018-03" db="EMBL/GenBank/DDBJ databases">
        <title>The draft genome of Zobellella taiwanensis JCM 13381.</title>
        <authorList>
            <person name="Liu L."/>
            <person name="Li L."/>
            <person name="Wang T."/>
            <person name="Zhang X."/>
            <person name="Liang L."/>
        </authorList>
    </citation>
    <scope>NUCLEOTIDE SEQUENCE [LARGE SCALE GENOMIC DNA]</scope>
    <source>
        <strain evidence="11 12">JCM 13381</strain>
    </source>
</reference>
<keyword evidence="2 9" id="KW-0813">Transport</keyword>
<dbReference type="AlphaFoldDB" id="A0A2P7R265"/>
<evidence type="ECO:0000313" key="11">
    <source>
        <dbReference type="EMBL" id="PSJ44302.1"/>
    </source>
</evidence>
<comment type="similarity">
    <text evidence="8 9">Belongs to the TRAP transporter small permease family.</text>
</comment>
<dbReference type="InterPro" id="IPR007387">
    <property type="entry name" value="TRAP_DctQ"/>
</dbReference>
<evidence type="ECO:0000256" key="1">
    <source>
        <dbReference type="ARBA" id="ARBA00004429"/>
    </source>
</evidence>
<evidence type="ECO:0000259" key="10">
    <source>
        <dbReference type="Pfam" id="PF04290"/>
    </source>
</evidence>
<evidence type="ECO:0000313" key="12">
    <source>
        <dbReference type="Proteomes" id="UP000242181"/>
    </source>
</evidence>
<keyword evidence="7 9" id="KW-0472">Membrane</keyword>